<keyword evidence="4" id="KW-1185">Reference proteome</keyword>
<proteinExistence type="predicted"/>
<name>A0A7H8RAM9_TALRU</name>
<dbReference type="AlphaFoldDB" id="A0A7H8RAM9"/>
<evidence type="ECO:0000313" key="4">
    <source>
        <dbReference type="Proteomes" id="UP000509510"/>
    </source>
</evidence>
<gene>
    <name evidence="3" type="ORF">TRUGW13939_08805</name>
</gene>
<feature type="coiled-coil region" evidence="1">
    <location>
        <begin position="709"/>
        <end position="764"/>
    </location>
</feature>
<evidence type="ECO:0000256" key="1">
    <source>
        <dbReference type="SAM" id="Coils"/>
    </source>
</evidence>
<feature type="region of interest" description="Disordered" evidence="2">
    <location>
        <begin position="798"/>
        <end position="849"/>
    </location>
</feature>
<dbReference type="InterPro" id="IPR022198">
    <property type="entry name" value="DUF3723"/>
</dbReference>
<dbReference type="OrthoDB" id="4227485at2759"/>
<feature type="compositionally biased region" description="Polar residues" evidence="2">
    <location>
        <begin position="829"/>
        <end position="839"/>
    </location>
</feature>
<accession>A0A7H8RAM9</accession>
<evidence type="ECO:0000256" key="2">
    <source>
        <dbReference type="SAM" id="MobiDB-lite"/>
    </source>
</evidence>
<feature type="region of interest" description="Disordered" evidence="2">
    <location>
        <begin position="883"/>
        <end position="908"/>
    </location>
</feature>
<dbReference type="Pfam" id="PF12520">
    <property type="entry name" value="DUF3723"/>
    <property type="match status" value="1"/>
</dbReference>
<dbReference type="KEGG" id="trg:TRUGW13939_08805"/>
<dbReference type="Proteomes" id="UP000509510">
    <property type="component" value="Chromosome V"/>
</dbReference>
<dbReference type="RefSeq" id="XP_035347827.1">
    <property type="nucleotide sequence ID" value="XM_035491934.1"/>
</dbReference>
<reference evidence="4" key="1">
    <citation type="submission" date="2020-06" db="EMBL/GenBank/DDBJ databases">
        <title>A chromosome-scale genome assembly of Talaromyces rugulosus W13939.</title>
        <authorList>
            <person name="Wang B."/>
            <person name="Guo L."/>
            <person name="Ye K."/>
            <person name="Wang L."/>
        </authorList>
    </citation>
    <scope>NUCLEOTIDE SEQUENCE [LARGE SCALE GENOMIC DNA]</scope>
    <source>
        <strain evidence="4">W13939</strain>
    </source>
</reference>
<feature type="coiled-coil region" evidence="1">
    <location>
        <begin position="573"/>
        <end position="624"/>
    </location>
</feature>
<organism evidence="3 4">
    <name type="scientific">Talaromyces rugulosus</name>
    <name type="common">Penicillium rugulosum</name>
    <dbReference type="NCBI Taxonomy" id="121627"/>
    <lineage>
        <taxon>Eukaryota</taxon>
        <taxon>Fungi</taxon>
        <taxon>Dikarya</taxon>
        <taxon>Ascomycota</taxon>
        <taxon>Pezizomycotina</taxon>
        <taxon>Eurotiomycetes</taxon>
        <taxon>Eurotiomycetidae</taxon>
        <taxon>Eurotiales</taxon>
        <taxon>Trichocomaceae</taxon>
        <taxon>Talaromyces</taxon>
        <taxon>Talaromyces sect. Islandici</taxon>
    </lineage>
</organism>
<dbReference type="GeneID" id="55996293"/>
<keyword evidence="1" id="KW-0175">Coiled coil</keyword>
<sequence length="1082" mass="123301">MQRTVDDLDVTAPQRRIAHYRGAARVSLDILEYDGKRLQPSDSHYASIFQEIQEKRSYSEHRIPAIVDSCTFEAAIGLSGTSRESLLATPQLHLPFLHLPGETYLECLRIPSDVLAAIQALPGDDAWWGVDLFVADTDETLRRALCVQFTKSPGISDGEIYLKVRHYQDRYAQTRDLEDRASEVYWWAQLSYNKQENLQRLFATSKSDYFRAFDALRVIPGLWPGFQISALKTILYLGAKKEILNYVGTILHTWATILDGRRDWMRDTDYNTVQLLQSRVPARCADDCRVLEECDHQLFSGIRDQQNRNRIWENLRRIDNLIPSWYTFFEDANYFAICARVMKRLLVNSGGRISSIRHRLRTIYDGSNQEEGLVRLQVDEGSFYTYRGDRNTQIRLGTVQLWLFVWRHWTSLAVQCPRKEGRQPTPVPTPPNEYMWSQLASLAFELGFNAPEIERLRNLAVEPPPAREDTSAAPDLSLYLSGAGEGIRRRCGRPFADAQNFVRPAFFLGIMLPTTAEGGRGISPLFVRVSMFQAFFSSLLHNGLDGLVRINSHLQHFPRVVDGLNQSPDQGRMYRLQRENDDLREEILRLQTVEQTFYDSVEQLQQAEQRVIDVTAANDEVRARNHSLVEQVGNLSGVTGQSLLEGRIAALDQDPIFGRGNESALTRCSACEVKDTELRNLRATVSRHTEQDRCILELQAELSRSQQCEADLRVDLSSLQRENLETQNQARMWEEQNAIRLSSLQRLAAEQGRAQDQVTALRAQKRHLEIKISRLECGETTHKRRRLLRSSSSLHLRGGQDRLAQANLEGRRLGTIEDPERESERANMSEMSSLFHQQDPTPGPATGPLPTQSVLVPNSRRDLGELSFSSRVVADQMYGSRAIESQVDGKHTTSTNTELQPNPVGHADNDRFELQRMLTRRHPSRPSSCSTNSHDDWLQNQNAEVTHGTSATSPLKRWGVIWPEGHLPIIIRSITTVRGHPRVVDQTLQLDRSDLEKICEKYIQKGFLLFSETGKALHPCRIWDAVKTCGLMAILLIPRSEIVTRERERERSMLVWDSGLFTAMNESPICAVSAHHGQYTDD</sequence>
<protein>
    <submittedName>
        <fullName evidence="3">Uncharacterized protein</fullName>
    </submittedName>
</protein>
<dbReference type="EMBL" id="CP055902">
    <property type="protein sequence ID" value="QKX61653.1"/>
    <property type="molecule type" value="Genomic_DNA"/>
</dbReference>
<evidence type="ECO:0000313" key="3">
    <source>
        <dbReference type="EMBL" id="QKX61653.1"/>
    </source>
</evidence>